<dbReference type="InterPro" id="IPR051796">
    <property type="entry name" value="ISF_SsuE-like"/>
</dbReference>
<name>A0A1H4DE44_XYLRU</name>
<dbReference type="PANTHER" id="PTHR43278">
    <property type="entry name" value="NAD(P)H-DEPENDENT FMN-CONTAINING OXIDOREDUCTASE YWQN-RELATED"/>
    <property type="match status" value="1"/>
</dbReference>
<organism evidence="4 5">
    <name type="scientific">Xylanibacter ruminicola</name>
    <name type="common">Prevotella ruminicola</name>
    <dbReference type="NCBI Taxonomy" id="839"/>
    <lineage>
        <taxon>Bacteria</taxon>
        <taxon>Pseudomonadati</taxon>
        <taxon>Bacteroidota</taxon>
        <taxon>Bacteroidia</taxon>
        <taxon>Bacteroidales</taxon>
        <taxon>Prevotellaceae</taxon>
        <taxon>Xylanibacter</taxon>
    </lineage>
</organism>
<dbReference type="InterPro" id="IPR029039">
    <property type="entry name" value="Flavoprotein-like_sf"/>
</dbReference>
<dbReference type="OrthoDB" id="9805976at2"/>
<evidence type="ECO:0000313" key="5">
    <source>
        <dbReference type="Proteomes" id="UP000182257"/>
    </source>
</evidence>
<dbReference type="InterPro" id="IPR005025">
    <property type="entry name" value="FMN_Rdtase-like_dom"/>
</dbReference>
<reference evidence="4 5" key="1">
    <citation type="submission" date="2016-10" db="EMBL/GenBank/DDBJ databases">
        <authorList>
            <person name="de Groot N.N."/>
        </authorList>
    </citation>
    <scope>NUCLEOTIDE SEQUENCE [LARGE SCALE GENOMIC DNA]</scope>
    <source>
        <strain evidence="4 5">D31d</strain>
    </source>
</reference>
<evidence type="ECO:0000256" key="1">
    <source>
        <dbReference type="ARBA" id="ARBA00022630"/>
    </source>
</evidence>
<dbReference type="SUPFAM" id="SSF52218">
    <property type="entry name" value="Flavoproteins"/>
    <property type="match status" value="1"/>
</dbReference>
<protein>
    <submittedName>
        <fullName evidence="4">NADPH-dependent FMN reductase</fullName>
    </submittedName>
</protein>
<keyword evidence="2" id="KW-0288">FMN</keyword>
<sequence>MKKVIVISTSLRHGSNSDILADQFVEGVKSAGNEVEKISLVGKNIQFCKGCLGCQKLGRCVINDDVNDIMAKVLKADVICWATPIYYYEMSGQMKTLIDRMNAMYEQDYAFRDVYLLTTAAEDETETPKRAETGLTGWIDCYPKSRLAGTLFCGGVNDPREIEGNPKLQEAFDLGKSIG</sequence>
<evidence type="ECO:0000256" key="2">
    <source>
        <dbReference type="ARBA" id="ARBA00022643"/>
    </source>
</evidence>
<evidence type="ECO:0000259" key="3">
    <source>
        <dbReference type="Pfam" id="PF03358"/>
    </source>
</evidence>
<dbReference type="RefSeq" id="WP_074761628.1">
    <property type="nucleotide sequence ID" value="NZ_FNRF01000004.1"/>
</dbReference>
<dbReference type="PANTHER" id="PTHR43278:SF2">
    <property type="entry name" value="IRON-SULFUR FLAVOPROTEIN"/>
    <property type="match status" value="1"/>
</dbReference>
<dbReference type="Pfam" id="PF03358">
    <property type="entry name" value="FMN_red"/>
    <property type="match status" value="1"/>
</dbReference>
<feature type="domain" description="NADPH-dependent FMN reductase-like" evidence="3">
    <location>
        <begin position="3"/>
        <end position="116"/>
    </location>
</feature>
<proteinExistence type="predicted"/>
<dbReference type="AlphaFoldDB" id="A0A1H4DE44"/>
<keyword evidence="1" id="KW-0285">Flavoprotein</keyword>
<evidence type="ECO:0000313" key="4">
    <source>
        <dbReference type="EMBL" id="SEA70994.1"/>
    </source>
</evidence>
<gene>
    <name evidence="4" type="ORF">SAMN05216462_2267</name>
</gene>
<dbReference type="EMBL" id="FNRF01000004">
    <property type="protein sequence ID" value="SEA70994.1"/>
    <property type="molecule type" value="Genomic_DNA"/>
</dbReference>
<accession>A0A1H4DE44</accession>
<dbReference type="Proteomes" id="UP000182257">
    <property type="component" value="Unassembled WGS sequence"/>
</dbReference>
<dbReference type="GO" id="GO:0016491">
    <property type="term" value="F:oxidoreductase activity"/>
    <property type="evidence" value="ECO:0007669"/>
    <property type="project" value="InterPro"/>
</dbReference>
<dbReference type="Gene3D" id="3.40.50.360">
    <property type="match status" value="1"/>
</dbReference>